<evidence type="ECO:0000259" key="13">
    <source>
        <dbReference type="Pfam" id="PF00288"/>
    </source>
</evidence>
<evidence type="ECO:0000256" key="5">
    <source>
        <dbReference type="ARBA" id="ARBA00022516"/>
    </source>
</evidence>
<dbReference type="PROSITE" id="PS00627">
    <property type="entry name" value="GHMP_KINASES_ATP"/>
    <property type="match status" value="1"/>
</dbReference>
<keyword evidence="7" id="KW-0547">Nucleotide-binding</keyword>
<dbReference type="GO" id="GO:0004496">
    <property type="term" value="F:mevalonate kinase activity"/>
    <property type="evidence" value="ECO:0007669"/>
    <property type="project" value="UniProtKB-EC"/>
</dbReference>
<dbReference type="AlphaFoldDB" id="A0A0J8GBJ2"/>
<keyword evidence="4" id="KW-0963">Cytoplasm</keyword>
<keyword evidence="6" id="KW-0808">Transferase</keyword>
<name>A0A0J8GBJ2_9LIST</name>
<dbReference type="SUPFAM" id="SSF55060">
    <property type="entry name" value="GHMP Kinase, C-terminal domain"/>
    <property type="match status" value="1"/>
</dbReference>
<keyword evidence="11" id="KW-0443">Lipid metabolism</keyword>
<gene>
    <name evidence="15" type="ORF">X560_0973</name>
</gene>
<dbReference type="GO" id="GO:0005524">
    <property type="term" value="F:ATP binding"/>
    <property type="evidence" value="ECO:0007669"/>
    <property type="project" value="UniProtKB-KW"/>
</dbReference>
<evidence type="ECO:0000256" key="4">
    <source>
        <dbReference type="ARBA" id="ARBA00022490"/>
    </source>
</evidence>
<dbReference type="InterPro" id="IPR006205">
    <property type="entry name" value="Mev_gal_kin"/>
</dbReference>
<evidence type="ECO:0000256" key="11">
    <source>
        <dbReference type="ARBA" id="ARBA00023098"/>
    </source>
</evidence>
<evidence type="ECO:0000256" key="8">
    <source>
        <dbReference type="ARBA" id="ARBA00022777"/>
    </source>
</evidence>
<dbReference type="GO" id="GO:0005829">
    <property type="term" value="C:cytosol"/>
    <property type="evidence" value="ECO:0007669"/>
    <property type="project" value="TreeGrafter"/>
</dbReference>
<dbReference type="EMBL" id="AZHO01000011">
    <property type="protein sequence ID" value="KMT60047.1"/>
    <property type="molecule type" value="Genomic_DNA"/>
</dbReference>
<dbReference type="Proteomes" id="UP000052258">
    <property type="component" value="Unassembled WGS sequence"/>
</dbReference>
<evidence type="ECO:0000256" key="3">
    <source>
        <dbReference type="ARBA" id="ARBA00012103"/>
    </source>
</evidence>
<proteinExistence type="inferred from homology"/>
<feature type="domain" description="GHMP kinase C-terminal" evidence="14">
    <location>
        <begin position="222"/>
        <end position="295"/>
    </location>
</feature>
<evidence type="ECO:0000256" key="7">
    <source>
        <dbReference type="ARBA" id="ARBA00022741"/>
    </source>
</evidence>
<dbReference type="InterPro" id="IPR006204">
    <property type="entry name" value="GHMP_kinase_N_dom"/>
</dbReference>
<reference evidence="15 16" key="1">
    <citation type="journal article" date="2015" name="Genome Biol. Evol.">
        <title>Comparative Genomics of Listeria Sensu Lato: Genus-Wide Differences in Evolutionary Dynamics and the Progressive Gain of Complex, Potentially Pathogenicity-Related Traits through Lateral Gene Transfer.</title>
        <authorList>
            <person name="Chiara M."/>
            <person name="Caruso M."/>
            <person name="D'Erchia A.M."/>
            <person name="Manzari C."/>
            <person name="Fraccalvieri R."/>
            <person name="Goffredo E."/>
            <person name="Latorre L."/>
            <person name="Miccolupo A."/>
            <person name="Padalino I."/>
            <person name="Santagada G."/>
            <person name="Chiocco D."/>
            <person name="Pesole G."/>
            <person name="Horner D.S."/>
            <person name="Parisi A."/>
        </authorList>
    </citation>
    <scope>NUCLEOTIDE SEQUENCE [LARGE SCALE GENOMIC DNA]</scope>
    <source>
        <strain evidence="15 16">1991</strain>
    </source>
</reference>
<dbReference type="GO" id="GO:0019287">
    <property type="term" value="P:isopentenyl diphosphate biosynthetic process, mevalonate pathway"/>
    <property type="evidence" value="ECO:0007669"/>
    <property type="project" value="UniProtKB-UniPathway"/>
</dbReference>
<evidence type="ECO:0000259" key="14">
    <source>
        <dbReference type="Pfam" id="PF08544"/>
    </source>
</evidence>
<dbReference type="Gene3D" id="3.30.70.890">
    <property type="entry name" value="GHMP kinase, C-terminal domain"/>
    <property type="match status" value="1"/>
</dbReference>
<dbReference type="UniPathway" id="UPA00057">
    <property type="reaction ID" value="UER00098"/>
</dbReference>
<evidence type="ECO:0000256" key="10">
    <source>
        <dbReference type="ARBA" id="ARBA00022842"/>
    </source>
</evidence>
<evidence type="ECO:0000313" key="15">
    <source>
        <dbReference type="EMBL" id="KMT60047.1"/>
    </source>
</evidence>
<dbReference type="Gene3D" id="3.30.230.10">
    <property type="match status" value="1"/>
</dbReference>
<accession>A0A0J8GBJ2</accession>
<dbReference type="InterPro" id="IPR014721">
    <property type="entry name" value="Ribsml_uS5_D2-typ_fold_subgr"/>
</dbReference>
<dbReference type="InterPro" id="IPR020568">
    <property type="entry name" value="Ribosomal_Su5_D2-typ_SF"/>
</dbReference>
<dbReference type="Pfam" id="PF08544">
    <property type="entry name" value="GHMP_kinases_C"/>
    <property type="match status" value="1"/>
</dbReference>
<evidence type="ECO:0000256" key="12">
    <source>
        <dbReference type="ARBA" id="ARBA00029438"/>
    </source>
</evidence>
<organism evidence="15 16">
    <name type="scientific">Listeria fleischmannii 1991</name>
    <dbReference type="NCBI Taxonomy" id="1430899"/>
    <lineage>
        <taxon>Bacteria</taxon>
        <taxon>Bacillati</taxon>
        <taxon>Bacillota</taxon>
        <taxon>Bacilli</taxon>
        <taxon>Bacillales</taxon>
        <taxon>Listeriaceae</taxon>
        <taxon>Listeria</taxon>
    </lineage>
</organism>
<comment type="subcellular location">
    <subcellularLocation>
        <location evidence="1">Cytoplasm</location>
    </subcellularLocation>
</comment>
<evidence type="ECO:0000256" key="1">
    <source>
        <dbReference type="ARBA" id="ARBA00004496"/>
    </source>
</evidence>
<sequence>MATGSATAKLILCGEHAVVYGEPAISVPFTQAVIQTEVIQTEKETKFSSAFYTGGLKNMPDFLEGIKQMVVSILTKLGDAPVLIRVLSEVPIGRGLGSSAAVSTSIARALYAYFGKTISNDELLELVNRSEKIAHGNPSGVDAVTVVTGKPIWFEKNKTLEPLHFKKKIYLVVADTGIPSETRSAVSDVGRLLKENPNKYRPLITELGNISREIRTQLETNPDLKLIGAEMNKAQNLLEQLTVSDTSLEKLIRVALENGALGAKLTGGGRGGCMVSLVADSSQAEKVAEALQIAGAAEAWIFTIGEGNHESNSDSSHEYSTH</sequence>
<keyword evidence="8 15" id="KW-0418">Kinase</keyword>
<protein>
    <recommendedName>
        <fullName evidence="3">mevalonate kinase</fullName>
        <ecNumber evidence="3">2.7.1.36</ecNumber>
    </recommendedName>
</protein>
<dbReference type="Pfam" id="PF00288">
    <property type="entry name" value="GHMP_kinases_N"/>
    <property type="match status" value="1"/>
</dbReference>
<dbReference type="EC" id="2.7.1.36" evidence="3"/>
<dbReference type="PATRIC" id="fig|1430899.3.peg.1003"/>
<dbReference type="InterPro" id="IPR036554">
    <property type="entry name" value="GHMP_kinase_C_sf"/>
</dbReference>
<evidence type="ECO:0000313" key="16">
    <source>
        <dbReference type="Proteomes" id="UP000052258"/>
    </source>
</evidence>
<dbReference type="InterPro" id="IPR013750">
    <property type="entry name" value="GHMP_kinase_C_dom"/>
</dbReference>
<dbReference type="InterPro" id="IPR006203">
    <property type="entry name" value="GHMP_knse_ATP-bd_CS"/>
</dbReference>
<evidence type="ECO:0000256" key="9">
    <source>
        <dbReference type="ARBA" id="ARBA00022840"/>
    </source>
</evidence>
<evidence type="ECO:0000256" key="2">
    <source>
        <dbReference type="ARBA" id="ARBA00006495"/>
    </source>
</evidence>
<dbReference type="RefSeq" id="WP_059139974.1">
    <property type="nucleotide sequence ID" value="NZ_KQ130613.1"/>
</dbReference>
<comment type="caution">
    <text evidence="15">The sequence shown here is derived from an EMBL/GenBank/DDBJ whole genome shotgun (WGS) entry which is preliminary data.</text>
</comment>
<keyword evidence="10" id="KW-0460">Magnesium</keyword>
<keyword evidence="5" id="KW-0444">Lipid biosynthesis</keyword>
<dbReference type="PRINTS" id="PR00959">
    <property type="entry name" value="MEVGALKINASE"/>
</dbReference>
<feature type="domain" description="GHMP kinase N-terminal" evidence="13">
    <location>
        <begin position="67"/>
        <end position="149"/>
    </location>
</feature>
<dbReference type="PANTHER" id="PTHR43290:SF2">
    <property type="entry name" value="MEVALONATE KINASE"/>
    <property type="match status" value="1"/>
</dbReference>
<dbReference type="OrthoDB" id="9764892at2"/>
<dbReference type="SUPFAM" id="SSF54211">
    <property type="entry name" value="Ribosomal protein S5 domain 2-like"/>
    <property type="match status" value="1"/>
</dbReference>
<dbReference type="NCBIfam" id="TIGR00549">
    <property type="entry name" value="mevalon_kin"/>
    <property type="match status" value="1"/>
</dbReference>
<comment type="pathway">
    <text evidence="12">Isoprenoid biosynthesis; isopentenyl diphosphate biosynthesis via mevalonate pathway; isopentenyl diphosphate from (R)-mevalonate: step 1/3.</text>
</comment>
<evidence type="ECO:0000256" key="6">
    <source>
        <dbReference type="ARBA" id="ARBA00022679"/>
    </source>
</evidence>
<comment type="similarity">
    <text evidence="2">Belongs to the GHMP kinase family. Mevalonate kinase subfamily.</text>
</comment>
<dbReference type="PANTHER" id="PTHR43290">
    <property type="entry name" value="MEVALONATE KINASE"/>
    <property type="match status" value="1"/>
</dbReference>
<keyword evidence="9" id="KW-0067">ATP-binding</keyword>
<keyword evidence="16" id="KW-1185">Reference proteome</keyword>